<evidence type="ECO:0000313" key="10">
    <source>
        <dbReference type="EMBL" id="RAR46816.1"/>
    </source>
</evidence>
<comment type="similarity">
    <text evidence="1 6">Belongs to the peptidase S8 family.</text>
</comment>
<dbReference type="SUPFAM" id="SSF52743">
    <property type="entry name" value="Subtilisin-like"/>
    <property type="match status" value="1"/>
</dbReference>
<dbReference type="InterPro" id="IPR050131">
    <property type="entry name" value="Peptidase_S8_subtilisin-like"/>
</dbReference>
<evidence type="ECO:0000256" key="7">
    <source>
        <dbReference type="SAM" id="SignalP"/>
    </source>
</evidence>
<proteinExistence type="inferred from homology"/>
<comment type="caution">
    <text evidence="10">The sequence shown here is derived from an EMBL/GenBank/DDBJ whole genome shotgun (WGS) entry which is preliminary data.</text>
</comment>
<dbReference type="Proteomes" id="UP000249518">
    <property type="component" value="Unassembled WGS sequence"/>
</dbReference>
<reference evidence="10 11" key="1">
    <citation type="submission" date="2018-06" db="EMBL/GenBank/DDBJ databases">
        <title>Genomic Encyclopedia of Type Strains, Phase III (KMG-III): the genomes of soil and plant-associated and newly described type strains.</title>
        <authorList>
            <person name="Whitman W."/>
        </authorList>
    </citation>
    <scope>NUCLEOTIDE SEQUENCE [LARGE SCALE GENOMIC DNA]</scope>
    <source>
        <strain evidence="10 11">CGMCC 1.12504</strain>
    </source>
</reference>
<name>A0A328WNT9_9FLAO</name>
<dbReference type="EMBL" id="QLSV01000014">
    <property type="protein sequence ID" value="RAR46816.1"/>
    <property type="molecule type" value="Genomic_DNA"/>
</dbReference>
<sequence length="555" mass="61063">MIKKLLILFSILFSILTNGQTRKNQFHLNSESNKHELHLSFKSDLVLNNKDAILNQFSELEGITAIFQLDFIKSISFSDEKWNELERNAILLNGNAVSIAKLKNIFKVIVDNPTNDRLFFLATQFEQFESVEYASLISLEPIKPPFDIPPTTPDFFVNQTYVGPNPGLNMSYAWEMGLKGAGIRVRDVEYGFNSNHEDLNEVNAFIASGMTISSDATATYTEHGTAVFGIIIAGNDGYGITGLAHDATEMVLYPEWQEIGYDRIYAVNQSIQNSTVGDIIIYEMQDGVGAPAESNSVIWDLTKAASDAGIVVVAAAGNGNQNLDEAIYADYMSRGNSGAIIVGAGTPDLNHFRFNQINWWGSTYGSRVDLQGWARNVFTCGYGTAIMINNDINQGYTNFSGTSAATPMVAACAIVLQSYHHSLTGNYLTGTQLRTILKETGIPQGNPVTGNVGPFPNMQTALQRVYDDYLLGLDSVNETEFTVFPNPVQNQLKFLTQQDLSEMAAVEIFNALGQSVFQSMMPNEKQVDVSNLSSGMYFVKVSDGNQSATKKIIKK</sequence>
<evidence type="ECO:0000259" key="9">
    <source>
        <dbReference type="Pfam" id="PF18962"/>
    </source>
</evidence>
<evidence type="ECO:0000313" key="11">
    <source>
        <dbReference type="Proteomes" id="UP000249518"/>
    </source>
</evidence>
<organism evidence="10 11">
    <name type="scientific">Flavobacterium lacus</name>
    <dbReference type="NCBI Taxonomy" id="1353778"/>
    <lineage>
        <taxon>Bacteria</taxon>
        <taxon>Pseudomonadati</taxon>
        <taxon>Bacteroidota</taxon>
        <taxon>Flavobacteriia</taxon>
        <taxon>Flavobacteriales</taxon>
        <taxon>Flavobacteriaceae</taxon>
        <taxon>Flavobacterium</taxon>
    </lineage>
</organism>
<dbReference type="RefSeq" id="WP_112086932.1">
    <property type="nucleotide sequence ID" value="NZ_QLSV01000014.1"/>
</dbReference>
<feature type="signal peptide" evidence="7">
    <location>
        <begin position="1"/>
        <end position="19"/>
    </location>
</feature>
<gene>
    <name evidence="10" type="ORF">B0I10_11432</name>
</gene>
<keyword evidence="11" id="KW-1185">Reference proteome</keyword>
<dbReference type="InterPro" id="IPR036852">
    <property type="entry name" value="Peptidase_S8/S53_dom_sf"/>
</dbReference>
<dbReference type="PANTHER" id="PTHR43806">
    <property type="entry name" value="PEPTIDASE S8"/>
    <property type="match status" value="1"/>
</dbReference>
<dbReference type="InterPro" id="IPR000209">
    <property type="entry name" value="Peptidase_S8/S53_dom"/>
</dbReference>
<evidence type="ECO:0000259" key="8">
    <source>
        <dbReference type="Pfam" id="PF00082"/>
    </source>
</evidence>
<dbReference type="Pfam" id="PF00082">
    <property type="entry name" value="Peptidase_S8"/>
    <property type="match status" value="1"/>
</dbReference>
<dbReference type="NCBIfam" id="TIGR04183">
    <property type="entry name" value="Por_Secre_tail"/>
    <property type="match status" value="1"/>
</dbReference>
<evidence type="ECO:0000256" key="3">
    <source>
        <dbReference type="ARBA" id="ARBA00022729"/>
    </source>
</evidence>
<dbReference type="PROSITE" id="PS00138">
    <property type="entry name" value="SUBTILASE_SER"/>
    <property type="match status" value="1"/>
</dbReference>
<dbReference type="InterPro" id="IPR015500">
    <property type="entry name" value="Peptidase_S8_subtilisin-rel"/>
</dbReference>
<dbReference type="AlphaFoldDB" id="A0A328WNT9"/>
<evidence type="ECO:0000256" key="1">
    <source>
        <dbReference type="ARBA" id="ARBA00011073"/>
    </source>
</evidence>
<dbReference type="InterPro" id="IPR023828">
    <property type="entry name" value="Peptidase_S8_Ser-AS"/>
</dbReference>
<dbReference type="InterPro" id="IPR026444">
    <property type="entry name" value="Secre_tail"/>
</dbReference>
<dbReference type="PANTHER" id="PTHR43806:SF11">
    <property type="entry name" value="CEREVISIN-RELATED"/>
    <property type="match status" value="1"/>
</dbReference>
<evidence type="ECO:0000256" key="2">
    <source>
        <dbReference type="ARBA" id="ARBA00022670"/>
    </source>
</evidence>
<evidence type="ECO:0000256" key="4">
    <source>
        <dbReference type="ARBA" id="ARBA00022801"/>
    </source>
</evidence>
<dbReference type="GO" id="GO:0006508">
    <property type="term" value="P:proteolysis"/>
    <property type="evidence" value="ECO:0007669"/>
    <property type="project" value="UniProtKB-KW"/>
</dbReference>
<keyword evidence="3 7" id="KW-0732">Signal</keyword>
<dbReference type="PROSITE" id="PS51892">
    <property type="entry name" value="SUBTILASE"/>
    <property type="match status" value="1"/>
</dbReference>
<evidence type="ECO:0000256" key="6">
    <source>
        <dbReference type="PROSITE-ProRule" id="PRU01240"/>
    </source>
</evidence>
<dbReference type="GO" id="GO:0004252">
    <property type="term" value="F:serine-type endopeptidase activity"/>
    <property type="evidence" value="ECO:0007669"/>
    <property type="project" value="InterPro"/>
</dbReference>
<feature type="domain" description="Secretion system C-terminal sorting" evidence="9">
    <location>
        <begin position="483"/>
        <end position="553"/>
    </location>
</feature>
<dbReference type="OrthoDB" id="9798386at2"/>
<dbReference type="PRINTS" id="PR00723">
    <property type="entry name" value="SUBTILISIN"/>
</dbReference>
<protein>
    <submittedName>
        <fullName evidence="10">Putative secreted protein (Por secretion system target)</fullName>
    </submittedName>
</protein>
<dbReference type="Pfam" id="PF18962">
    <property type="entry name" value="Por_Secre_tail"/>
    <property type="match status" value="1"/>
</dbReference>
<keyword evidence="2" id="KW-0645">Protease</keyword>
<keyword evidence="4" id="KW-0378">Hydrolase</keyword>
<comment type="caution">
    <text evidence="6">Lacks conserved residue(s) required for the propagation of feature annotation.</text>
</comment>
<dbReference type="Gene3D" id="3.40.50.200">
    <property type="entry name" value="Peptidase S8/S53 domain"/>
    <property type="match status" value="1"/>
</dbReference>
<feature type="chain" id="PRO_5016323194" evidence="7">
    <location>
        <begin position="20"/>
        <end position="555"/>
    </location>
</feature>
<accession>A0A328WNT9</accession>
<feature type="domain" description="Peptidase S8/S53" evidence="8">
    <location>
        <begin position="189"/>
        <end position="440"/>
    </location>
</feature>
<evidence type="ECO:0000256" key="5">
    <source>
        <dbReference type="ARBA" id="ARBA00022825"/>
    </source>
</evidence>
<keyword evidence="5" id="KW-0720">Serine protease</keyword>